<dbReference type="SUPFAM" id="SSF46626">
    <property type="entry name" value="Cytochrome c"/>
    <property type="match status" value="1"/>
</dbReference>
<dbReference type="Gene3D" id="1.20.5.100">
    <property type="entry name" value="Cytochrome c1, transmembrane anchor, C-terminal"/>
    <property type="match status" value="1"/>
</dbReference>
<evidence type="ECO:0000256" key="14">
    <source>
        <dbReference type="ARBA" id="ARBA00023136"/>
    </source>
</evidence>
<dbReference type="InterPro" id="IPR021157">
    <property type="entry name" value="Cyt_c1_TM_anchor_C"/>
</dbReference>
<comment type="subcellular location">
    <subcellularLocation>
        <location evidence="2">Mitochondrion inner membrane</location>
    </subcellularLocation>
</comment>
<keyword evidence="13" id="KW-0496">Mitochondrion</keyword>
<keyword evidence="12 15" id="KW-0408">Iron</keyword>
<dbReference type="SUPFAM" id="SSF81496">
    <property type="entry name" value="Cytochrome c1 subunit of cytochrome bc1 complex (Ubiquinol-cytochrome c reductase), transmembrane anchor"/>
    <property type="match status" value="1"/>
</dbReference>
<gene>
    <name evidence="18" type="ORF">V1478_007357</name>
</gene>
<name>A0ABD2B2W4_VESSQ</name>
<dbReference type="PANTHER" id="PTHR10266">
    <property type="entry name" value="CYTOCHROME C1"/>
    <property type="match status" value="1"/>
</dbReference>
<keyword evidence="9" id="KW-0999">Mitochondrion inner membrane</keyword>
<keyword evidence="4" id="KW-0813">Transport</keyword>
<dbReference type="InterPro" id="IPR009056">
    <property type="entry name" value="Cyt_c-like_dom"/>
</dbReference>
<dbReference type="GO" id="GO:0046872">
    <property type="term" value="F:metal ion binding"/>
    <property type="evidence" value="ECO:0007669"/>
    <property type="project" value="UniProtKB-KW"/>
</dbReference>
<dbReference type="Gene3D" id="1.10.760.10">
    <property type="entry name" value="Cytochrome c-like domain"/>
    <property type="match status" value="1"/>
</dbReference>
<evidence type="ECO:0000259" key="17">
    <source>
        <dbReference type="PROSITE" id="PS51007"/>
    </source>
</evidence>
<evidence type="ECO:0000256" key="11">
    <source>
        <dbReference type="ARBA" id="ARBA00022989"/>
    </source>
</evidence>
<dbReference type="Pfam" id="PF02167">
    <property type="entry name" value="Cytochrom_C1"/>
    <property type="match status" value="1"/>
</dbReference>
<evidence type="ECO:0000256" key="10">
    <source>
        <dbReference type="ARBA" id="ARBA00022982"/>
    </source>
</evidence>
<evidence type="ECO:0000256" key="1">
    <source>
        <dbReference type="ARBA" id="ARBA00002555"/>
    </source>
</evidence>
<keyword evidence="8 15" id="KW-0479">Metal-binding</keyword>
<dbReference type="EMBL" id="JAUDFV010000133">
    <property type="protein sequence ID" value="KAL2727079.1"/>
    <property type="molecule type" value="Genomic_DNA"/>
</dbReference>
<feature type="binding site" description="covalent" evidence="15">
    <location>
        <position position="109"/>
    </location>
    <ligand>
        <name>heme c</name>
        <dbReference type="ChEBI" id="CHEBI:61717"/>
    </ligand>
</feature>
<evidence type="ECO:0000256" key="3">
    <source>
        <dbReference type="ARBA" id="ARBA00006488"/>
    </source>
</evidence>
<keyword evidence="5 15" id="KW-0349">Heme</keyword>
<evidence type="ECO:0000256" key="9">
    <source>
        <dbReference type="ARBA" id="ARBA00022792"/>
    </source>
</evidence>
<evidence type="ECO:0000313" key="19">
    <source>
        <dbReference type="Proteomes" id="UP001607302"/>
    </source>
</evidence>
<feature type="binding site" description="covalent" evidence="15">
    <location>
        <position position="232"/>
    </location>
    <ligand>
        <name>heme c</name>
        <dbReference type="ChEBI" id="CHEBI:61717"/>
    </ligand>
</feature>
<keyword evidence="10" id="KW-0249">Electron transport</keyword>
<evidence type="ECO:0000256" key="8">
    <source>
        <dbReference type="ARBA" id="ARBA00022723"/>
    </source>
</evidence>
<keyword evidence="14 16" id="KW-0472">Membrane</keyword>
<keyword evidence="19" id="KW-1185">Reference proteome</keyword>
<feature type="binding site" description="covalent" evidence="15">
    <location>
        <position position="113"/>
    </location>
    <ligand>
        <name>heme c</name>
        <dbReference type="ChEBI" id="CHEBI:61717"/>
    </ligand>
</feature>
<evidence type="ECO:0000256" key="5">
    <source>
        <dbReference type="ARBA" id="ARBA00022617"/>
    </source>
</evidence>
<evidence type="ECO:0000256" key="2">
    <source>
        <dbReference type="ARBA" id="ARBA00004273"/>
    </source>
</evidence>
<reference evidence="18 19" key="1">
    <citation type="journal article" date="2024" name="Ann. Entomol. Soc. Am.">
        <title>Genomic analyses of the southern and eastern yellowjacket wasps (Hymenoptera: Vespidae) reveal evolutionary signatures of social life.</title>
        <authorList>
            <person name="Catto M.A."/>
            <person name="Caine P.B."/>
            <person name="Orr S.E."/>
            <person name="Hunt B.G."/>
            <person name="Goodisman M.A.D."/>
        </authorList>
    </citation>
    <scope>NUCLEOTIDE SEQUENCE [LARGE SCALE GENOMIC DNA]</scope>
    <source>
        <strain evidence="18">233</strain>
        <tissue evidence="18">Head and thorax</tissue>
    </source>
</reference>
<proteinExistence type="inferred from homology"/>
<evidence type="ECO:0000256" key="12">
    <source>
        <dbReference type="ARBA" id="ARBA00023004"/>
    </source>
</evidence>
<dbReference type="InterPro" id="IPR036909">
    <property type="entry name" value="Cyt_c-like_dom_sf"/>
</dbReference>
<sequence length="316" mass="35505">MATVFKGSYAVLVRTFDKIRGNRCNRVALRSIGTRTRCENDRKRIRISLGVLAGAATTCGSVLYFLDSSVKANSVQAMPPSYPWKLDSFFSSLDHSAVRRGWQVYKAVCSACHSLQFVRFMDLVDVSHTKEEIVAIASEYEIDDGPDEEGNYYKRPGRLPDKIPPPFPNEEASRAANNGAYPPDLSYIINARKNGRNYVFSLLTGFMEPPAGLNLTETQQFNPYFLGTALSMTELLHDGILEYDDGTPATKSQMAKDVVEFLSWSSGQDHDKRKLMTIKVLGAGIITLLAVWYMKRITWTNVLNQRIFSISRDKCK</sequence>
<evidence type="ECO:0000313" key="18">
    <source>
        <dbReference type="EMBL" id="KAL2727079.1"/>
    </source>
</evidence>
<dbReference type="PRINTS" id="PR00603">
    <property type="entry name" value="CYTOCHROMEC1"/>
</dbReference>
<keyword evidence="7 16" id="KW-0812">Transmembrane</keyword>
<dbReference type="PROSITE" id="PS51007">
    <property type="entry name" value="CYTC"/>
    <property type="match status" value="1"/>
</dbReference>
<evidence type="ECO:0000256" key="7">
    <source>
        <dbReference type="ARBA" id="ARBA00022692"/>
    </source>
</evidence>
<keyword evidence="11 16" id="KW-1133">Transmembrane helix</keyword>
<comment type="function">
    <text evidence="1">Electron carrier protein. The oxidized form of the cytochrome c heme group can accept an electron from the heme group of the cytochrome c1 subunit of cytochrome reductase. Cytochrome c then transfers this electron to the cytochrome oxidase complex, the final protein carrier in the mitochondrial electron-transport chain.</text>
</comment>
<comment type="caution">
    <text evidence="18">The sequence shown here is derived from an EMBL/GenBank/DDBJ whole genome shotgun (WGS) entry which is preliminary data.</text>
</comment>
<protein>
    <recommendedName>
        <fullName evidence="17">Cytochrome c domain-containing protein</fullName>
    </recommendedName>
</protein>
<comment type="similarity">
    <text evidence="3">Belongs to the cytochrome c family.</text>
</comment>
<evidence type="ECO:0000256" key="15">
    <source>
        <dbReference type="PIRSR" id="PIRSR602326-1"/>
    </source>
</evidence>
<feature type="transmembrane region" description="Helical" evidence="16">
    <location>
        <begin position="45"/>
        <end position="66"/>
    </location>
</feature>
<evidence type="ECO:0000256" key="13">
    <source>
        <dbReference type="ARBA" id="ARBA00023128"/>
    </source>
</evidence>
<feature type="binding site" description="covalent" evidence="15">
    <location>
        <position position="112"/>
    </location>
    <ligand>
        <name>heme c</name>
        <dbReference type="ChEBI" id="CHEBI:61717"/>
    </ligand>
</feature>
<evidence type="ECO:0000256" key="16">
    <source>
        <dbReference type="SAM" id="Phobius"/>
    </source>
</evidence>
<dbReference type="PANTHER" id="PTHR10266:SF3">
    <property type="entry name" value="CYTOCHROME C1, HEME PROTEIN, MITOCHONDRIAL"/>
    <property type="match status" value="1"/>
</dbReference>
<dbReference type="GO" id="GO:0005743">
    <property type="term" value="C:mitochondrial inner membrane"/>
    <property type="evidence" value="ECO:0007669"/>
    <property type="project" value="UniProtKB-SubCell"/>
</dbReference>
<feature type="domain" description="Cytochrome c" evidence="17">
    <location>
        <begin position="96"/>
        <end position="229"/>
    </location>
</feature>
<comment type="cofactor">
    <cofactor evidence="15">
        <name>heme c</name>
        <dbReference type="ChEBI" id="CHEBI:61717"/>
    </cofactor>
    <text evidence="15">Binds 1 heme c group covalently per subunit.</text>
</comment>
<dbReference type="Proteomes" id="UP001607302">
    <property type="component" value="Unassembled WGS sequence"/>
</dbReference>
<dbReference type="InterPro" id="IPR002326">
    <property type="entry name" value="Cyt_c1"/>
</dbReference>
<keyword evidence="6" id="KW-0679">Respiratory chain</keyword>
<evidence type="ECO:0000256" key="4">
    <source>
        <dbReference type="ARBA" id="ARBA00022448"/>
    </source>
</evidence>
<accession>A0ABD2B2W4</accession>
<evidence type="ECO:0000256" key="6">
    <source>
        <dbReference type="ARBA" id="ARBA00022660"/>
    </source>
</evidence>
<dbReference type="AlphaFoldDB" id="A0ABD2B2W4"/>
<organism evidence="18 19">
    <name type="scientific">Vespula squamosa</name>
    <name type="common">Southern yellow jacket</name>
    <name type="synonym">Wasp</name>
    <dbReference type="NCBI Taxonomy" id="30214"/>
    <lineage>
        <taxon>Eukaryota</taxon>
        <taxon>Metazoa</taxon>
        <taxon>Ecdysozoa</taxon>
        <taxon>Arthropoda</taxon>
        <taxon>Hexapoda</taxon>
        <taxon>Insecta</taxon>
        <taxon>Pterygota</taxon>
        <taxon>Neoptera</taxon>
        <taxon>Endopterygota</taxon>
        <taxon>Hymenoptera</taxon>
        <taxon>Apocrita</taxon>
        <taxon>Aculeata</taxon>
        <taxon>Vespoidea</taxon>
        <taxon>Vespidae</taxon>
        <taxon>Vespinae</taxon>
        <taxon>Vespula</taxon>
    </lineage>
</organism>